<gene>
    <name evidence="1" type="ORF">SSYM_1624</name>
</gene>
<accession>E9CMP6</accession>
<reference evidence="2" key="1">
    <citation type="journal article" date="2011" name="Genome Biol. Evol.">
        <title>Massive genomic decay in Serratia symbiotica, a recently evolved symbiont of aphids.</title>
        <authorList>
            <person name="Burke G.R."/>
            <person name="Moran N.A."/>
        </authorList>
    </citation>
    <scope>NUCLEOTIDE SEQUENCE [LARGE SCALE GENOMIC DNA]</scope>
    <source>
        <strain evidence="2">Tucson</strain>
    </source>
</reference>
<dbReference type="AlphaFoldDB" id="E9CMP6"/>
<proteinExistence type="predicted"/>
<dbReference type="EMBL" id="GL636116">
    <property type="protein sequence ID" value="EFW12172.1"/>
    <property type="molecule type" value="Genomic_DNA"/>
</dbReference>
<dbReference type="HOGENOM" id="CLU_2994200_0_0_6"/>
<dbReference type="Proteomes" id="UP000013568">
    <property type="component" value="Unassembled WGS sequence"/>
</dbReference>
<protein>
    <submittedName>
        <fullName evidence="1">Uncharacterized protein</fullName>
    </submittedName>
</protein>
<name>E9CMP6_9GAMM</name>
<evidence type="ECO:0000313" key="1">
    <source>
        <dbReference type="EMBL" id="EFW12172.1"/>
    </source>
</evidence>
<keyword evidence="2" id="KW-1185">Reference proteome</keyword>
<evidence type="ECO:0000313" key="2">
    <source>
        <dbReference type="Proteomes" id="UP000013568"/>
    </source>
</evidence>
<organism evidence="1 2">
    <name type="scientific">Serratia symbiotica str. Tucson</name>
    <dbReference type="NCBI Taxonomy" id="914128"/>
    <lineage>
        <taxon>Bacteria</taxon>
        <taxon>Pseudomonadati</taxon>
        <taxon>Pseudomonadota</taxon>
        <taxon>Gammaproteobacteria</taxon>
        <taxon>Enterobacterales</taxon>
        <taxon>Yersiniaceae</taxon>
        <taxon>Serratia</taxon>
        <taxon>Serratia symbiotica</taxon>
    </lineage>
</organism>
<sequence>MSVTTLVVAKTSYLLRLLSWLLPPLKLALKVRIPFSVGVFVVQDPPSLLNLREFHVI</sequence>